<accession>A0AAD4LUI4</accession>
<dbReference type="InterPro" id="IPR052980">
    <property type="entry name" value="Crinkler_effector"/>
</dbReference>
<organism evidence="1 2">
    <name type="scientific">Lactarius akahatsu</name>
    <dbReference type="NCBI Taxonomy" id="416441"/>
    <lineage>
        <taxon>Eukaryota</taxon>
        <taxon>Fungi</taxon>
        <taxon>Dikarya</taxon>
        <taxon>Basidiomycota</taxon>
        <taxon>Agaricomycotina</taxon>
        <taxon>Agaricomycetes</taxon>
        <taxon>Russulales</taxon>
        <taxon>Russulaceae</taxon>
        <taxon>Lactarius</taxon>
    </lineage>
</organism>
<dbReference type="Proteomes" id="UP001201163">
    <property type="component" value="Unassembled WGS sequence"/>
</dbReference>
<gene>
    <name evidence="1" type="ORF">EDB92DRAFT_460622</name>
</gene>
<reference evidence="1" key="1">
    <citation type="submission" date="2022-01" db="EMBL/GenBank/DDBJ databases">
        <title>Comparative genomics reveals a dynamic genome evolution in the ectomycorrhizal milk-cap (Lactarius) mushrooms.</title>
        <authorList>
            <consortium name="DOE Joint Genome Institute"/>
            <person name="Lebreton A."/>
            <person name="Tang N."/>
            <person name="Kuo A."/>
            <person name="LaButti K."/>
            <person name="Drula E."/>
            <person name="Barry K."/>
            <person name="Clum A."/>
            <person name="Lipzen A."/>
            <person name="Mousain D."/>
            <person name="Ng V."/>
            <person name="Wang R."/>
            <person name="Wang X."/>
            <person name="Dai Y."/>
            <person name="Henrissat B."/>
            <person name="Grigoriev I.V."/>
            <person name="Guerin-Laguette A."/>
            <person name="Yu F."/>
            <person name="Martin F.M."/>
        </authorList>
    </citation>
    <scope>NUCLEOTIDE SEQUENCE</scope>
    <source>
        <strain evidence="1">QP</strain>
    </source>
</reference>
<name>A0AAD4LUI4_9AGAM</name>
<dbReference type="AlphaFoldDB" id="A0AAD4LUI4"/>
<evidence type="ECO:0000313" key="2">
    <source>
        <dbReference type="Proteomes" id="UP001201163"/>
    </source>
</evidence>
<keyword evidence="2" id="KW-1185">Reference proteome</keyword>
<protein>
    <submittedName>
        <fullName evidence="1">Uncharacterized protein</fullName>
    </submittedName>
</protein>
<dbReference type="PANTHER" id="PTHR33129">
    <property type="entry name" value="PROTEIN KINASE DOMAIN-CONTAINING PROTEIN-RELATED"/>
    <property type="match status" value="1"/>
</dbReference>
<sequence length="478" mass="53986">MKCLLAGVTRRISTSTYCVDSGPEVRVAEHLYNTLWGKDLNVILEEVSDDDGTTWKYVPETHINSLRMEVLGYPESRGLLVRPEYDIALGMLNDGYKTAKNHQRDGVVVTGQPGIGRTCFLYYLLLHKLSEMEPVALERPGFFILFHDGGVYTLPLNAEAEYIPDGTWALSDGNDEPYQPCSVFRTASKRQTAWVIQTTSQVEARWRRWRKYSRADLFVMNHVSIEEITALSKVFNLDVGNTQHLYGKWGPSAARTCLQLLLEGEEGLHEREVMKAAGHFVHDPHTIASLDESRVSGLLFSIQPMNLGRRVQIPEIATDHIKEIISYAAADAVPQDQIKFFHSLSTKPSFRASAEKMFEGFVLSWLYTCPNAEPLRCFATDQVDLEIPACGKEQTIFFDNTNSSRSVNGDRLPSCLLPKAQTFPTACAIVITDEFVITIQVILSHRHETKGGDLDVMKEVIPPHVRRDKWRHVFITNN</sequence>
<proteinExistence type="predicted"/>
<dbReference type="PANTHER" id="PTHR33129:SF1">
    <property type="entry name" value="ATP-BINDING PROTEIN"/>
    <property type="match status" value="1"/>
</dbReference>
<comment type="caution">
    <text evidence="1">The sequence shown here is derived from an EMBL/GenBank/DDBJ whole genome shotgun (WGS) entry which is preliminary data.</text>
</comment>
<dbReference type="EMBL" id="JAKELL010000002">
    <property type="protein sequence ID" value="KAH9000070.1"/>
    <property type="molecule type" value="Genomic_DNA"/>
</dbReference>
<evidence type="ECO:0000313" key="1">
    <source>
        <dbReference type="EMBL" id="KAH9000070.1"/>
    </source>
</evidence>